<dbReference type="FunFam" id="2.170.270.10:FF:000029">
    <property type="entry name" value="Histone-lysine N-methyltransferase SETDB2"/>
    <property type="match status" value="1"/>
</dbReference>
<dbReference type="Gene3D" id="2.170.270.10">
    <property type="entry name" value="SET domain"/>
    <property type="match status" value="1"/>
</dbReference>
<evidence type="ECO:0000256" key="6">
    <source>
        <dbReference type="ARBA" id="ARBA00022618"/>
    </source>
</evidence>
<keyword evidence="9" id="KW-0479">Metal-binding</keyword>
<name>L7N3D1_XENTR</name>
<keyword evidence="5" id="KW-0489">Methyltransferase</keyword>
<protein>
    <recommendedName>
        <fullName evidence="17">Histone-lysine N-methyltransferase SETDB2</fullName>
        <ecNumber evidence="16">2.1.1.366</ecNumber>
    </recommendedName>
    <alternativeName>
        <fullName evidence="18">SET domain bifurcated 2</fullName>
    </alternativeName>
</protein>
<keyword evidence="6" id="KW-0132">Cell division</keyword>
<evidence type="ECO:0000256" key="8">
    <source>
        <dbReference type="ARBA" id="ARBA00022691"/>
    </source>
</evidence>
<dbReference type="SMART" id="SM00468">
    <property type="entry name" value="PreSET"/>
    <property type="match status" value="1"/>
</dbReference>
<dbReference type="Ensembl" id="ENSXETT00000027867">
    <property type="protein sequence ID" value="ENSXETP00000027867"/>
    <property type="gene ID" value="ENSXETG00000015666"/>
</dbReference>
<dbReference type="SUPFAM" id="SSF82199">
    <property type="entry name" value="SET domain"/>
    <property type="match status" value="1"/>
</dbReference>
<dbReference type="GO" id="GO:0005737">
    <property type="term" value="C:cytoplasm"/>
    <property type="evidence" value="ECO:0007669"/>
    <property type="project" value="UniProtKB-ARBA"/>
</dbReference>
<dbReference type="InterPro" id="IPR013083">
    <property type="entry name" value="Znf_RING/FYVE/PHD"/>
</dbReference>
<dbReference type="PROSITE" id="PS50867">
    <property type="entry name" value="PRE_SET"/>
    <property type="match status" value="1"/>
</dbReference>
<dbReference type="EC" id="2.1.1.366" evidence="16"/>
<evidence type="ECO:0000256" key="11">
    <source>
        <dbReference type="ARBA" id="ARBA00022776"/>
    </source>
</evidence>
<feature type="region of interest" description="Disordered" evidence="20">
    <location>
        <begin position="439"/>
        <end position="461"/>
    </location>
</feature>
<dbReference type="InParanoid" id="L7N3D1"/>
<evidence type="ECO:0000256" key="4">
    <source>
        <dbReference type="ARBA" id="ARBA00022473"/>
    </source>
</evidence>
<keyword evidence="8" id="KW-0949">S-adenosyl-L-methionine</keyword>
<dbReference type="GO" id="GO:0005634">
    <property type="term" value="C:nucleus"/>
    <property type="evidence" value="ECO:0007669"/>
    <property type="project" value="UniProtKB-SubCell"/>
</dbReference>
<keyword evidence="11" id="KW-0498">Mitosis</keyword>
<keyword evidence="15" id="KW-0131">Cell cycle</keyword>
<feature type="region of interest" description="Disordered" evidence="20">
    <location>
        <begin position="529"/>
        <end position="606"/>
    </location>
</feature>
<dbReference type="GO" id="GO:0003677">
    <property type="term" value="F:DNA binding"/>
    <property type="evidence" value="ECO:0007669"/>
    <property type="project" value="InterPro"/>
</dbReference>
<evidence type="ECO:0000256" key="17">
    <source>
        <dbReference type="ARBA" id="ARBA00040299"/>
    </source>
</evidence>
<feature type="region of interest" description="Disordered" evidence="20">
    <location>
        <begin position="719"/>
        <end position="746"/>
    </location>
</feature>
<evidence type="ECO:0000256" key="10">
    <source>
        <dbReference type="ARBA" id="ARBA00022771"/>
    </source>
</evidence>
<dbReference type="SMART" id="SM00249">
    <property type="entry name" value="PHD"/>
    <property type="match status" value="1"/>
</dbReference>
<feature type="compositionally biased region" description="Basic and acidic residues" evidence="20">
    <location>
        <begin position="730"/>
        <end position="742"/>
    </location>
</feature>
<evidence type="ECO:0000256" key="14">
    <source>
        <dbReference type="ARBA" id="ARBA00023242"/>
    </source>
</evidence>
<dbReference type="GO" id="GO:0051301">
    <property type="term" value="P:cell division"/>
    <property type="evidence" value="ECO:0007669"/>
    <property type="project" value="UniProtKB-KW"/>
</dbReference>
<dbReference type="Gene3D" id="3.30.40.10">
    <property type="entry name" value="Zinc/RING finger domain, C3HC4 (zinc finger)"/>
    <property type="match status" value="1"/>
</dbReference>
<dbReference type="InterPro" id="IPR001965">
    <property type="entry name" value="Znf_PHD"/>
</dbReference>
<feature type="domain" description="PHD-type" evidence="24">
    <location>
        <begin position="598"/>
        <end position="713"/>
    </location>
</feature>
<dbReference type="InterPro" id="IPR046341">
    <property type="entry name" value="SET_dom_sf"/>
</dbReference>
<dbReference type="SMART" id="SM00391">
    <property type="entry name" value="MBD"/>
    <property type="match status" value="1"/>
</dbReference>
<dbReference type="ExpressionAtlas" id="L7N3D1">
    <property type="expression patterns" value="baseline and differential"/>
</dbReference>
<dbReference type="Bgee" id="ENSXETG00000015666">
    <property type="expression patterns" value="Expressed in blastula and 16 other cell types or tissues"/>
</dbReference>
<evidence type="ECO:0000256" key="7">
    <source>
        <dbReference type="ARBA" id="ARBA00022679"/>
    </source>
</evidence>
<sequence>MERSTNARHSTLSSWTRESNTLSVLSKDVSLEDAKEYWKDCQADGKVDWIFEKLLNKLKILWQKIKDGSATNLEYVRAVILVNEAEQLEEDTETLHTDIQKENKVQENTDCAPERKEDSCADLNSDCETDVSGSECEHEDHSTVSPPATGAVCFGKHLCGPSCLSDINPSLLKKENPLNLPVSCDFQRWRVKTNGSEYPPHILYKAPCGRSLRDSDEVHSYLTETGCHFLGVDNFSFSTQVQLESHLSIKQEIVQDCDISNDVESVPVSLSNEIDDTKPTNFIYRKTSWPPGYSINNFTDIFVKCCSCTDGCLDISTCSCLQLTAQAFEKFTDSSLGIGPLGYKHKRLQEPVPTGLYECNLSCKCDRTLCQNRVVQHGLQLRLQVFKTDTKGWGVRCLDDVDNGTFVCIYAGRILIRTADSSVKTTLEDSVACGNEAKEDNGSTSALMLSKRKRKPSHSDSEVTVMHLTPYSMRSLGLSVHRQSNTLSLTHLRSGGREISLEPFRRPKTKTSMLQKRRRQLIEEGACTVHNSSEEEGPTPPQSPKQKFNAGRKIHRNENSDETASGYVSEESSSSVISGGHPSEKPTCRTKSKLNKMTPHLSTSPEQTCEEDLHFLDASKEGNVGRFLNIFSPNAITTNDKEFGGFDIASVKKEVKRGKRMRCSFCKKTGATIGCDVPRCKKTYHYMCAKRDLGLIIENEKEEKYLIYCADHKNAALDTVPTSSEEELDDRSSAGHSGRDPSESPLARHQVYKDLLTAILADQQNSDMESHEYGQEVVHYLSVISASQQKTEAHLRRIGDALWQLVTRGHSFIQADVSHRDGVTQTEPEMPSTSLSGSGGTRQLRRRTAGSSLLEHPGTSKRGKKM</sequence>
<proteinExistence type="predicted"/>
<evidence type="ECO:0000256" key="2">
    <source>
        <dbReference type="ARBA" id="ARBA00004286"/>
    </source>
</evidence>
<evidence type="ECO:0000256" key="18">
    <source>
        <dbReference type="ARBA" id="ARBA00042995"/>
    </source>
</evidence>
<comment type="catalytic activity">
    <reaction evidence="19">
        <text>N(6),N(6)-dimethyl-L-lysyl(9)-[histone H3] + S-adenosyl-L-methionine = N(6),N(6),N(6)-trimethyl-L-lysyl(9)-[histone H3] + S-adenosyl-L-homocysteine + H(+)</text>
        <dbReference type="Rhea" id="RHEA:60288"/>
        <dbReference type="Rhea" id="RHEA-COMP:15538"/>
        <dbReference type="Rhea" id="RHEA-COMP:15541"/>
        <dbReference type="ChEBI" id="CHEBI:15378"/>
        <dbReference type="ChEBI" id="CHEBI:57856"/>
        <dbReference type="ChEBI" id="CHEBI:59789"/>
        <dbReference type="ChEBI" id="CHEBI:61961"/>
        <dbReference type="ChEBI" id="CHEBI:61976"/>
        <dbReference type="EC" id="2.1.1.366"/>
    </reaction>
</comment>
<dbReference type="InterPro" id="IPR001214">
    <property type="entry name" value="SET_dom"/>
</dbReference>
<keyword evidence="14" id="KW-0539">Nucleus</keyword>
<comment type="subcellular location">
    <subcellularLocation>
        <location evidence="2">Chromosome</location>
    </subcellularLocation>
    <subcellularLocation>
        <location evidence="1">Nucleus</location>
    </subcellularLocation>
</comment>
<feature type="domain" description="Pre-SET" evidence="22">
    <location>
        <begin position="304"/>
        <end position="378"/>
    </location>
</feature>
<dbReference type="GeneTree" id="ENSGT00940000158209"/>
<keyword evidence="10" id="KW-0863">Zinc-finger</keyword>
<gene>
    <name evidence="25" type="primary">setdb2</name>
</gene>
<keyword evidence="13" id="KW-0156">Chromatin regulator</keyword>
<evidence type="ECO:0000313" key="25">
    <source>
        <dbReference type="Ensembl" id="ENSXETP00000027867"/>
    </source>
</evidence>
<dbReference type="GO" id="GO:0005694">
    <property type="term" value="C:chromosome"/>
    <property type="evidence" value="ECO:0007669"/>
    <property type="project" value="UniProtKB-SubCell"/>
</dbReference>
<dbReference type="AlphaFoldDB" id="L7N3D1"/>
<dbReference type="Pfam" id="PF01429">
    <property type="entry name" value="MBD"/>
    <property type="match status" value="1"/>
</dbReference>
<feature type="compositionally biased region" description="Low complexity" evidence="20">
    <location>
        <begin position="565"/>
        <end position="581"/>
    </location>
</feature>
<keyword evidence="7" id="KW-0808">Transferase</keyword>
<feature type="compositionally biased region" description="Polar residues" evidence="20">
    <location>
        <begin position="823"/>
        <end position="836"/>
    </location>
</feature>
<keyword evidence="4" id="KW-0217">Developmental protein</keyword>
<evidence type="ECO:0000256" key="19">
    <source>
        <dbReference type="ARBA" id="ARBA00049087"/>
    </source>
</evidence>
<dbReference type="InterPro" id="IPR007728">
    <property type="entry name" value="Pre-SET_dom"/>
</dbReference>
<evidence type="ECO:0000256" key="12">
    <source>
        <dbReference type="ARBA" id="ARBA00022833"/>
    </source>
</evidence>
<feature type="domain" description="MBD" evidence="23">
    <location>
        <begin position="172"/>
        <end position="242"/>
    </location>
</feature>
<evidence type="ECO:0000256" key="3">
    <source>
        <dbReference type="ARBA" id="ARBA00022454"/>
    </source>
</evidence>
<evidence type="ECO:0000256" key="9">
    <source>
        <dbReference type="ARBA" id="ARBA00022723"/>
    </source>
</evidence>
<dbReference type="InterPro" id="IPR001739">
    <property type="entry name" value="Methyl_CpG_DNA-bd"/>
</dbReference>
<reference evidence="25" key="1">
    <citation type="journal article" date="2010" name="Science">
        <title>The genome of the Western clawed frog Xenopus tropicalis.</title>
        <authorList>
            <person name="Hellsten U."/>
            <person name="Harland R.M."/>
            <person name="Gilchrist M.J."/>
            <person name="Hendrix D."/>
            <person name="Jurka J."/>
            <person name="Kapitonov V."/>
            <person name="Ovcharenko I."/>
            <person name="Putnam N.H."/>
            <person name="Shu S."/>
            <person name="Taher L."/>
            <person name="Blitz I.L."/>
            <person name="Blumberg B."/>
            <person name="Dichmann D.S."/>
            <person name="Dubchak I."/>
            <person name="Amaya E."/>
            <person name="Detter J.C."/>
            <person name="Fletcher R."/>
            <person name="Gerhard D.S."/>
            <person name="Goodstein D."/>
            <person name="Graves T."/>
            <person name="Grigoriev I.V."/>
            <person name="Grimwood J."/>
            <person name="Kawashima T."/>
            <person name="Lindquist E."/>
            <person name="Lucas S.M."/>
            <person name="Mead P.E."/>
            <person name="Mitros T."/>
            <person name="Ogino H."/>
            <person name="Ohta Y."/>
            <person name="Poliakov A.V."/>
            <person name="Pollet N."/>
            <person name="Robert J."/>
            <person name="Salamov A."/>
            <person name="Sater A.K."/>
            <person name="Schmutz J."/>
            <person name="Terry A."/>
            <person name="Vize P.D."/>
            <person name="Warren W.C."/>
            <person name="Wells D."/>
            <person name="Wills A."/>
            <person name="Wilson R.K."/>
            <person name="Zimmerman L.B."/>
            <person name="Zorn A.M."/>
            <person name="Grainger R."/>
            <person name="Grammer T."/>
            <person name="Khokha M.K."/>
            <person name="Richardson P.M."/>
            <person name="Rokhsar D.S."/>
        </authorList>
    </citation>
    <scope>NUCLEOTIDE SEQUENCE [LARGE SCALE GENOMIC DNA]</scope>
    <source>
        <strain evidence="25">Nigerian</strain>
    </source>
</reference>
<evidence type="ECO:0000259" key="22">
    <source>
        <dbReference type="PROSITE" id="PS50867"/>
    </source>
</evidence>
<evidence type="ECO:0000259" key="21">
    <source>
        <dbReference type="PROSITE" id="PS50280"/>
    </source>
</evidence>
<dbReference type="InterPro" id="IPR016177">
    <property type="entry name" value="DNA-bd_dom_sf"/>
</dbReference>
<reference evidence="25" key="2">
    <citation type="submission" date="2013-01" db="UniProtKB">
        <authorList>
            <consortium name="Ensembl"/>
        </authorList>
    </citation>
    <scope>IDENTIFICATION</scope>
</reference>
<evidence type="ECO:0000256" key="20">
    <source>
        <dbReference type="SAM" id="MobiDB-lite"/>
    </source>
</evidence>
<feature type="domain" description="SET" evidence="21">
    <location>
        <begin position="381"/>
        <end position="666"/>
    </location>
</feature>
<evidence type="ECO:0000256" key="1">
    <source>
        <dbReference type="ARBA" id="ARBA00004123"/>
    </source>
</evidence>
<evidence type="ECO:0000256" key="13">
    <source>
        <dbReference type="ARBA" id="ARBA00022853"/>
    </source>
</evidence>
<dbReference type="Pfam" id="PF13771">
    <property type="entry name" value="zf-HC5HC2H"/>
    <property type="match status" value="1"/>
</dbReference>
<dbReference type="InterPro" id="IPR051516">
    <property type="entry name" value="SETDB_methyltransferase"/>
</dbReference>
<dbReference type="GO" id="GO:0008270">
    <property type="term" value="F:zinc ion binding"/>
    <property type="evidence" value="ECO:0007669"/>
    <property type="project" value="UniProtKB-KW"/>
</dbReference>
<feature type="region of interest" description="Disordered" evidence="20">
    <location>
        <begin position="818"/>
        <end position="866"/>
    </location>
</feature>
<evidence type="ECO:0000259" key="23">
    <source>
        <dbReference type="PROSITE" id="PS50982"/>
    </source>
</evidence>
<dbReference type="PANTHER" id="PTHR46024:SF3">
    <property type="entry name" value="HISTONE-LYSINE N-METHYLTRANSFERASE SETDB2"/>
    <property type="match status" value="1"/>
</dbReference>
<evidence type="ECO:0000256" key="15">
    <source>
        <dbReference type="ARBA" id="ARBA00023306"/>
    </source>
</evidence>
<evidence type="ECO:0000256" key="5">
    <source>
        <dbReference type="ARBA" id="ARBA00022603"/>
    </source>
</evidence>
<dbReference type="Pfam" id="PF05033">
    <property type="entry name" value="Pre-SET"/>
    <property type="match status" value="1"/>
</dbReference>
<keyword evidence="12" id="KW-0862">Zinc</keyword>
<dbReference type="PANTHER" id="PTHR46024">
    <property type="entry name" value="HISTONE-LYSINE N-METHYLTRANSFERASE EGGLESS"/>
    <property type="match status" value="1"/>
</dbReference>
<dbReference type="GO" id="GO:0032259">
    <property type="term" value="P:methylation"/>
    <property type="evidence" value="ECO:0007669"/>
    <property type="project" value="UniProtKB-KW"/>
</dbReference>
<dbReference type="InterPro" id="IPR034732">
    <property type="entry name" value="EPHD"/>
</dbReference>
<dbReference type="PROSITE" id="PS50982">
    <property type="entry name" value="MBD"/>
    <property type="match status" value="1"/>
</dbReference>
<dbReference type="Xenbase" id="XB-GENE-1219030">
    <property type="gene designation" value="setdb2"/>
</dbReference>
<dbReference type="PROSITE" id="PS50280">
    <property type="entry name" value="SET"/>
    <property type="match status" value="1"/>
</dbReference>
<dbReference type="HOGENOM" id="CLU_003279_2_0_1"/>
<accession>L7N3D1</accession>
<evidence type="ECO:0000256" key="16">
    <source>
        <dbReference type="ARBA" id="ARBA00039052"/>
    </source>
</evidence>
<dbReference type="InterPro" id="IPR047232">
    <property type="entry name" value="SETDB1/2-like_MBD"/>
</dbReference>
<keyword evidence="3" id="KW-0158">Chromosome</keyword>
<dbReference type="PROSITE" id="PS51805">
    <property type="entry name" value="EPHD"/>
    <property type="match status" value="1"/>
</dbReference>
<dbReference type="SUPFAM" id="SSF54171">
    <property type="entry name" value="DNA-binding domain"/>
    <property type="match status" value="1"/>
</dbReference>
<dbReference type="FunCoup" id="L7N3D1">
    <property type="interactions" value="2152"/>
</dbReference>
<evidence type="ECO:0000259" key="24">
    <source>
        <dbReference type="PROSITE" id="PS51805"/>
    </source>
</evidence>
<organism evidence="25">
    <name type="scientific">Xenopus tropicalis</name>
    <name type="common">Western clawed frog</name>
    <name type="synonym">Silurana tropicalis</name>
    <dbReference type="NCBI Taxonomy" id="8364"/>
    <lineage>
        <taxon>Eukaryota</taxon>
        <taxon>Metazoa</taxon>
        <taxon>Chordata</taxon>
        <taxon>Craniata</taxon>
        <taxon>Vertebrata</taxon>
        <taxon>Euteleostomi</taxon>
        <taxon>Amphibia</taxon>
        <taxon>Batrachia</taxon>
        <taxon>Anura</taxon>
        <taxon>Pipoidea</taxon>
        <taxon>Pipidae</taxon>
        <taxon>Xenopodinae</taxon>
        <taxon>Xenopus</taxon>
        <taxon>Silurana</taxon>
    </lineage>
</organism>
<dbReference type="GO" id="GO:0140947">
    <property type="term" value="F:histone H3K9me2 methyltransferase activity"/>
    <property type="evidence" value="ECO:0007669"/>
    <property type="project" value="UniProtKB-EC"/>
</dbReference>
<dbReference type="CDD" id="cd01395">
    <property type="entry name" value="HMT_MBD"/>
    <property type="match status" value="1"/>
</dbReference>